<name>A0A1F6TFE7_9PROT</name>
<reference evidence="1 2" key="1">
    <citation type="journal article" date="2016" name="Nat. Commun.">
        <title>Thousands of microbial genomes shed light on interconnected biogeochemical processes in an aquifer system.</title>
        <authorList>
            <person name="Anantharaman K."/>
            <person name="Brown C.T."/>
            <person name="Hug L.A."/>
            <person name="Sharon I."/>
            <person name="Castelle C.J."/>
            <person name="Probst A.J."/>
            <person name="Thomas B.C."/>
            <person name="Singh A."/>
            <person name="Wilkins M.J."/>
            <person name="Karaoz U."/>
            <person name="Brodie E.L."/>
            <person name="Williams K.H."/>
            <person name="Hubbard S.S."/>
            <person name="Banfield J.F."/>
        </authorList>
    </citation>
    <scope>NUCLEOTIDE SEQUENCE [LARGE SCALE GENOMIC DNA]</scope>
</reference>
<organism evidence="1 2">
    <name type="scientific">Candidatus Muproteobacteria bacterium RBG_16_64_11</name>
    <dbReference type="NCBI Taxonomy" id="1817758"/>
    <lineage>
        <taxon>Bacteria</taxon>
        <taxon>Pseudomonadati</taxon>
        <taxon>Pseudomonadota</taxon>
        <taxon>Candidatus Muproteobacteria</taxon>
    </lineage>
</organism>
<evidence type="ECO:0000313" key="1">
    <source>
        <dbReference type="EMBL" id="OGI43786.1"/>
    </source>
</evidence>
<gene>
    <name evidence="1" type="ORF">A2150_02620</name>
</gene>
<protein>
    <submittedName>
        <fullName evidence="1">Uncharacterized protein</fullName>
    </submittedName>
</protein>
<accession>A0A1F6TFE7</accession>
<sequence>MGAQIGRDITETQAALGVLRVGERTYRRGRQAVQFTAALVLGEDLRRTRRGAVVEGEHQAGVGRRIVGQMRNSFANRPNAFLHPSLIEKRMTEVAVRLAHLRMIPQDRAQTIFRFMGTPQVVQDPRRIIEGLGMAWIALKQRFEAA</sequence>
<dbReference type="EMBL" id="MFSS01000038">
    <property type="protein sequence ID" value="OGI43786.1"/>
    <property type="molecule type" value="Genomic_DNA"/>
</dbReference>
<comment type="caution">
    <text evidence="1">The sequence shown here is derived from an EMBL/GenBank/DDBJ whole genome shotgun (WGS) entry which is preliminary data.</text>
</comment>
<dbReference type="AlphaFoldDB" id="A0A1F6TFE7"/>
<evidence type="ECO:0000313" key="2">
    <source>
        <dbReference type="Proteomes" id="UP000177925"/>
    </source>
</evidence>
<proteinExistence type="predicted"/>
<dbReference type="Proteomes" id="UP000177925">
    <property type="component" value="Unassembled WGS sequence"/>
</dbReference>